<dbReference type="HOGENOM" id="CLU_018204_0_2_2"/>
<dbReference type="eggNOG" id="arCOG01709">
    <property type="taxonomic scope" value="Archaea"/>
</dbReference>
<feature type="domain" description="Acyl-CoA dehydrogenase/oxidase C-terminal" evidence="7">
    <location>
        <begin position="230"/>
        <end position="378"/>
    </location>
</feature>
<dbReference type="GeneID" id="9420087"/>
<dbReference type="InterPro" id="IPR036250">
    <property type="entry name" value="AcylCo_DH-like_C"/>
</dbReference>
<accession>D8J5G0</accession>
<dbReference type="InterPro" id="IPR046373">
    <property type="entry name" value="Acyl-CoA_Oxase/DH_mid-dom_sf"/>
</dbReference>
<keyword evidence="5 6" id="KW-0560">Oxidoreductase</keyword>
<dbReference type="STRING" id="795797.HacjB3_11365"/>
<reference evidence="10 12" key="1">
    <citation type="journal article" date="2010" name="J. Bacteriol.">
        <title>Complete genome sequence of Halalkalicoccus jeotgali B3(T), an extremely halophilic archaeon.</title>
        <authorList>
            <person name="Roh S.W."/>
            <person name="Nam Y.D."/>
            <person name="Nam S.H."/>
            <person name="Choi S.H."/>
            <person name="Park H.S."/>
            <person name="Bae J.W."/>
        </authorList>
    </citation>
    <scope>NUCLEOTIDE SEQUENCE [LARGE SCALE GENOMIC DNA]</scope>
    <source>
        <strain evidence="10">B3</strain>
        <strain evidence="12">DSM 18796 / CECT 7217 / JCM 14584 / KCTC 4019 / B3</strain>
    </source>
</reference>
<evidence type="ECO:0000256" key="2">
    <source>
        <dbReference type="ARBA" id="ARBA00009347"/>
    </source>
</evidence>
<reference evidence="11 13" key="2">
    <citation type="journal article" date="2014" name="PLoS Genet.">
        <title>Phylogenetically driven sequencing of extremely halophilic archaea reveals strategies for static and dynamic osmo-response.</title>
        <authorList>
            <person name="Becker E.A."/>
            <person name="Seitzer P.M."/>
            <person name="Tritt A."/>
            <person name="Larsen D."/>
            <person name="Krusor M."/>
            <person name="Yao A.I."/>
            <person name="Wu D."/>
            <person name="Madern D."/>
            <person name="Eisen J.A."/>
            <person name="Darling A.E."/>
            <person name="Facciotti M.T."/>
        </authorList>
    </citation>
    <scope>NUCLEOTIDE SEQUENCE [LARGE SCALE GENOMIC DNA]</scope>
    <source>
        <strain evidence="11">B3</strain>
        <strain evidence="13">DSM 18796 / CECT 7217 / JCM 14584 / KCTC 4019 / B3</strain>
    </source>
</reference>
<dbReference type="GO" id="GO:0050660">
    <property type="term" value="F:flavin adenine dinucleotide binding"/>
    <property type="evidence" value="ECO:0007669"/>
    <property type="project" value="InterPro"/>
</dbReference>
<dbReference type="InterPro" id="IPR013786">
    <property type="entry name" value="AcylCoA_DH/ox_N"/>
</dbReference>
<dbReference type="InterPro" id="IPR037069">
    <property type="entry name" value="AcylCoA_DH/ox_N_sf"/>
</dbReference>
<sequence length="380" mass="41982">MDFRLPDEHRMIRDTVRDFCEEEIEPIAQEIETEHRYPEEVFDQLADLDIMGVPISEEYGGLGGDQLMYALVTEELGRVSGSIGLSYAAHVSLASKPIELFGTDEQKERWLRPLAEGEYVGGWALTEPGSGSDASDMNTRAEKDGDEYVLNGTKQFITNASEAGSILVKAVTDPEAGYDGISTFIVDPREDDGFEVTTIWEKMGLNASPTCEIQLDDVRLPEDRLLGEVGDGWNQTKKTLDGGRISIAALSVGLAQGAYEAARKYSTEREQFGQPISKFDAVRNTVVAMHRKTERARLLTHDAATTYDRGEEVTRKSALAKLDASEACREVAEDAVQVLGGYGYTEDFAPQRFYRDAKLMEIGEGTSEIQQLVIGREIGL</sequence>
<dbReference type="InterPro" id="IPR009100">
    <property type="entry name" value="AcylCoA_DH/oxidase_NM_dom_sf"/>
</dbReference>
<comment type="cofactor">
    <cofactor evidence="1 6">
        <name>FAD</name>
        <dbReference type="ChEBI" id="CHEBI:57692"/>
    </cofactor>
</comment>
<evidence type="ECO:0000313" key="10">
    <source>
        <dbReference type="EMBL" id="ADJ15656.1"/>
    </source>
</evidence>
<dbReference type="PROSITE" id="PS00073">
    <property type="entry name" value="ACYL_COA_DH_2"/>
    <property type="match status" value="1"/>
</dbReference>
<dbReference type="EMBL" id="CP002062">
    <property type="protein sequence ID" value="ADJ15656.1"/>
    <property type="molecule type" value="Genomic_DNA"/>
</dbReference>
<dbReference type="KEGG" id="hje:HacjB3_11365"/>
<evidence type="ECO:0000313" key="12">
    <source>
        <dbReference type="Proteomes" id="UP000000390"/>
    </source>
</evidence>
<dbReference type="Proteomes" id="UP000011645">
    <property type="component" value="Unassembled WGS sequence"/>
</dbReference>
<dbReference type="Pfam" id="PF00441">
    <property type="entry name" value="Acyl-CoA_dh_1"/>
    <property type="match status" value="1"/>
</dbReference>
<keyword evidence="4 6" id="KW-0274">FAD</keyword>
<evidence type="ECO:0000259" key="8">
    <source>
        <dbReference type="Pfam" id="PF02770"/>
    </source>
</evidence>
<dbReference type="Pfam" id="PF02771">
    <property type="entry name" value="Acyl-CoA_dh_N"/>
    <property type="match status" value="1"/>
</dbReference>
<evidence type="ECO:0000259" key="7">
    <source>
        <dbReference type="Pfam" id="PF00441"/>
    </source>
</evidence>
<dbReference type="Gene3D" id="1.10.540.10">
    <property type="entry name" value="Acyl-CoA dehydrogenase/oxidase, N-terminal domain"/>
    <property type="match status" value="1"/>
</dbReference>
<dbReference type="PANTHER" id="PTHR43884:SF12">
    <property type="entry name" value="ISOVALERYL-COA DEHYDROGENASE, MITOCHONDRIAL-RELATED"/>
    <property type="match status" value="1"/>
</dbReference>
<dbReference type="PANTHER" id="PTHR43884">
    <property type="entry name" value="ACYL-COA DEHYDROGENASE"/>
    <property type="match status" value="1"/>
</dbReference>
<evidence type="ECO:0000256" key="4">
    <source>
        <dbReference type="ARBA" id="ARBA00022827"/>
    </source>
</evidence>
<keyword evidence="13" id="KW-1185">Reference proteome</keyword>
<dbReference type="SUPFAM" id="SSF56645">
    <property type="entry name" value="Acyl-CoA dehydrogenase NM domain-like"/>
    <property type="match status" value="1"/>
</dbReference>
<dbReference type="Gene3D" id="2.40.110.10">
    <property type="entry name" value="Butyryl-CoA Dehydrogenase, subunit A, domain 2"/>
    <property type="match status" value="1"/>
</dbReference>
<dbReference type="OrthoDB" id="275197at2157"/>
<feature type="domain" description="Acyl-CoA oxidase/dehydrogenase middle" evidence="8">
    <location>
        <begin position="124"/>
        <end position="218"/>
    </location>
</feature>
<dbReference type="FunFam" id="1.10.540.10:FF:000002">
    <property type="entry name" value="Acyl-CoA dehydrogenase FadE19"/>
    <property type="match status" value="1"/>
</dbReference>
<evidence type="ECO:0000256" key="1">
    <source>
        <dbReference type="ARBA" id="ARBA00001974"/>
    </source>
</evidence>
<dbReference type="EMBL" id="AOHV01000028">
    <property type="protein sequence ID" value="ELY36574.1"/>
    <property type="molecule type" value="Genomic_DNA"/>
</dbReference>
<dbReference type="FunFam" id="2.40.110.10:FF:000001">
    <property type="entry name" value="Acyl-CoA dehydrogenase, mitochondrial"/>
    <property type="match status" value="1"/>
</dbReference>
<dbReference type="PATRIC" id="fig|795797.18.peg.2275"/>
<dbReference type="Pfam" id="PF02770">
    <property type="entry name" value="Acyl-CoA_dh_M"/>
    <property type="match status" value="1"/>
</dbReference>
<dbReference type="InterPro" id="IPR006089">
    <property type="entry name" value="Acyl-CoA_DH_CS"/>
</dbReference>
<dbReference type="InterPro" id="IPR006091">
    <property type="entry name" value="Acyl-CoA_Oxase/DH_mid-dom"/>
</dbReference>
<evidence type="ECO:0000256" key="5">
    <source>
        <dbReference type="ARBA" id="ARBA00023002"/>
    </source>
</evidence>
<evidence type="ECO:0000313" key="13">
    <source>
        <dbReference type="Proteomes" id="UP000011645"/>
    </source>
</evidence>
<dbReference type="PIRSF" id="PIRSF016578">
    <property type="entry name" value="HsaA"/>
    <property type="match status" value="1"/>
</dbReference>
<dbReference type="InterPro" id="IPR009075">
    <property type="entry name" value="AcylCo_DH/oxidase_C"/>
</dbReference>
<comment type="similarity">
    <text evidence="2 6">Belongs to the acyl-CoA dehydrogenase family.</text>
</comment>
<evidence type="ECO:0000256" key="3">
    <source>
        <dbReference type="ARBA" id="ARBA00022630"/>
    </source>
</evidence>
<keyword evidence="3 6" id="KW-0285">Flavoprotein</keyword>
<dbReference type="Proteomes" id="UP000000390">
    <property type="component" value="Chromosome"/>
</dbReference>
<proteinExistence type="inferred from homology"/>
<name>D8J5G0_HALJB</name>
<evidence type="ECO:0000313" key="11">
    <source>
        <dbReference type="EMBL" id="ELY36574.1"/>
    </source>
</evidence>
<dbReference type="AlphaFoldDB" id="D8J5G0"/>
<organism evidence="10 12">
    <name type="scientific">Halalkalicoccus jeotgali (strain DSM 18796 / CECT 7217 / JCM 14584 / KCTC 4019 / B3)</name>
    <dbReference type="NCBI Taxonomy" id="795797"/>
    <lineage>
        <taxon>Archaea</taxon>
        <taxon>Methanobacteriati</taxon>
        <taxon>Methanobacteriota</taxon>
        <taxon>Stenosarchaea group</taxon>
        <taxon>Halobacteria</taxon>
        <taxon>Halobacteriales</taxon>
        <taxon>Halococcaceae</taxon>
        <taxon>Halalkalicoccus</taxon>
    </lineage>
</organism>
<evidence type="ECO:0000256" key="6">
    <source>
        <dbReference type="RuleBase" id="RU362125"/>
    </source>
</evidence>
<feature type="domain" description="Acyl-CoA dehydrogenase/oxidase N-terminal" evidence="9">
    <location>
        <begin position="7"/>
        <end position="118"/>
    </location>
</feature>
<dbReference type="Gene3D" id="1.20.140.10">
    <property type="entry name" value="Butyryl-CoA Dehydrogenase, subunit A, domain 3"/>
    <property type="match status" value="1"/>
</dbReference>
<dbReference type="RefSeq" id="WP_008416766.1">
    <property type="nucleotide sequence ID" value="NC_014297.1"/>
</dbReference>
<dbReference type="SUPFAM" id="SSF47203">
    <property type="entry name" value="Acyl-CoA dehydrogenase C-terminal domain-like"/>
    <property type="match status" value="1"/>
</dbReference>
<dbReference type="FunFam" id="1.20.140.10:FF:000004">
    <property type="entry name" value="Acyl-CoA dehydrogenase FadE25"/>
    <property type="match status" value="1"/>
</dbReference>
<protein>
    <submittedName>
        <fullName evidence="10">Acyl-CoA dehydrogenase domain protein</fullName>
    </submittedName>
    <submittedName>
        <fullName evidence="11">Acyl-CoA dehydrogenase domain-containing protein</fullName>
    </submittedName>
</protein>
<evidence type="ECO:0000259" key="9">
    <source>
        <dbReference type="Pfam" id="PF02771"/>
    </source>
</evidence>
<dbReference type="GO" id="GO:0003995">
    <property type="term" value="F:acyl-CoA dehydrogenase activity"/>
    <property type="evidence" value="ECO:0007669"/>
    <property type="project" value="InterPro"/>
</dbReference>
<gene>
    <name evidence="10" type="ordered locus">HacjB3_11365</name>
    <name evidence="11" type="ORF">C497_11283</name>
</gene>